<dbReference type="InterPro" id="IPR033878">
    <property type="entry name" value="NfsB-like"/>
</dbReference>
<comment type="similarity">
    <text evidence="2">Belongs to the nitroreductase family.</text>
</comment>
<evidence type="ECO:0000313" key="10">
    <source>
        <dbReference type="Proteomes" id="UP000266482"/>
    </source>
</evidence>
<sequence length="226" mass="26217">MTKEEIIEAFRFRHAAKEFDPDKKISKEDFEFILEAGRLSPSSFGFEPWKFLVVQNMELRHQFLPFSWGAQKQLPTASHFVLLLSRTKAGMAFSSGHIQNMLREVKKFPEEMIPNYEKTYHKFLASDFNILDNERAVFEWSSRQTYIALGNMMTAAAMIGIDSCPIEGFDKQMAEDLLRSEGLLAGDEFGLSCMLAFGYRAREPRPKTRRPMEQVVEWVNEKRKGR</sequence>
<keyword evidence="5" id="KW-0521">NADP</keyword>
<dbReference type="GO" id="GO:0046857">
    <property type="term" value="F:oxidoreductase activity, acting on other nitrogenous compounds as donors, with NAD or NADP as acceptor"/>
    <property type="evidence" value="ECO:0007669"/>
    <property type="project" value="TreeGrafter"/>
</dbReference>
<dbReference type="PANTHER" id="PTHR23026:SF125">
    <property type="entry name" value="OXYGEN-INSENSITIVE NAD(P)H NITROREDUCTASE"/>
    <property type="match status" value="1"/>
</dbReference>
<dbReference type="CDD" id="cd02149">
    <property type="entry name" value="NfsB-like"/>
    <property type="match status" value="1"/>
</dbReference>
<dbReference type="RefSeq" id="WP_119598704.1">
    <property type="nucleotide sequence ID" value="NZ_QXQA01000003.1"/>
</dbReference>
<dbReference type="InterPro" id="IPR029479">
    <property type="entry name" value="Nitroreductase"/>
</dbReference>
<dbReference type="Pfam" id="PF00881">
    <property type="entry name" value="Nitroreductase"/>
    <property type="match status" value="1"/>
</dbReference>
<comment type="caution">
    <text evidence="9">The sequence shown here is derived from an EMBL/GenBank/DDBJ whole genome shotgun (WGS) entry which is preliminary data.</text>
</comment>
<keyword evidence="10" id="KW-1185">Reference proteome</keyword>
<dbReference type="SUPFAM" id="SSF55469">
    <property type="entry name" value="FMN-dependent nitroreductase-like"/>
    <property type="match status" value="1"/>
</dbReference>
<gene>
    <name evidence="9" type="ORF">D3P08_06820</name>
</gene>
<evidence type="ECO:0000256" key="6">
    <source>
        <dbReference type="ARBA" id="ARBA00023002"/>
    </source>
</evidence>
<keyword evidence="4" id="KW-0288">FMN</keyword>
<proteinExistence type="inferred from homology"/>
<evidence type="ECO:0000256" key="2">
    <source>
        <dbReference type="ARBA" id="ARBA00007118"/>
    </source>
</evidence>
<reference evidence="9 10" key="1">
    <citation type="submission" date="2018-09" db="EMBL/GenBank/DDBJ databases">
        <title>Paenibacillus aracenensis nov. sp. isolated from a cave in southern Spain.</title>
        <authorList>
            <person name="Jurado V."/>
            <person name="Gutierrez-Patricio S."/>
            <person name="Gonzalez-Pimentel J.L."/>
            <person name="Miller A.Z."/>
            <person name="Laiz L."/>
            <person name="Saiz-Jimenez C."/>
        </authorList>
    </citation>
    <scope>NUCLEOTIDE SEQUENCE [LARGE SCALE GENOMIC DNA]</scope>
    <source>
        <strain evidence="9 10">DSM 22867</strain>
    </source>
</reference>
<feature type="domain" description="Nitroreductase" evidence="8">
    <location>
        <begin position="11"/>
        <end position="199"/>
    </location>
</feature>
<evidence type="ECO:0000259" key="8">
    <source>
        <dbReference type="Pfam" id="PF00881"/>
    </source>
</evidence>
<dbReference type="GO" id="GO:0005829">
    <property type="term" value="C:cytosol"/>
    <property type="evidence" value="ECO:0007669"/>
    <property type="project" value="TreeGrafter"/>
</dbReference>
<dbReference type="InterPro" id="IPR000415">
    <property type="entry name" value="Nitroreductase-like"/>
</dbReference>
<evidence type="ECO:0000256" key="1">
    <source>
        <dbReference type="ARBA" id="ARBA00001917"/>
    </source>
</evidence>
<evidence type="ECO:0000256" key="3">
    <source>
        <dbReference type="ARBA" id="ARBA00022630"/>
    </source>
</evidence>
<dbReference type="GO" id="GO:0046256">
    <property type="term" value="P:2,4,6-trinitrotoluene catabolic process"/>
    <property type="evidence" value="ECO:0007669"/>
    <property type="project" value="TreeGrafter"/>
</dbReference>
<keyword evidence="7" id="KW-0520">NAD</keyword>
<accession>A0A3A1UZP6</accession>
<dbReference type="EMBL" id="QXQA01000003">
    <property type="protein sequence ID" value="RIX53958.1"/>
    <property type="molecule type" value="Genomic_DNA"/>
</dbReference>
<dbReference type="AlphaFoldDB" id="A0A3A1UZP6"/>
<evidence type="ECO:0000313" key="9">
    <source>
        <dbReference type="EMBL" id="RIX53958.1"/>
    </source>
</evidence>
<name>A0A3A1UZP6_9BACL</name>
<dbReference type="Proteomes" id="UP000266482">
    <property type="component" value="Unassembled WGS sequence"/>
</dbReference>
<evidence type="ECO:0000256" key="7">
    <source>
        <dbReference type="ARBA" id="ARBA00023027"/>
    </source>
</evidence>
<evidence type="ECO:0000256" key="4">
    <source>
        <dbReference type="ARBA" id="ARBA00022643"/>
    </source>
</evidence>
<protein>
    <submittedName>
        <fullName evidence="9">NAD(P)H-dependent oxidoreductase</fullName>
    </submittedName>
</protein>
<dbReference type="Gene3D" id="3.40.109.10">
    <property type="entry name" value="NADH Oxidase"/>
    <property type="match status" value="1"/>
</dbReference>
<dbReference type="OrthoDB" id="9809288at2"/>
<organism evidence="9 10">
    <name type="scientific">Paenibacillus nanensis</name>
    <dbReference type="NCBI Taxonomy" id="393251"/>
    <lineage>
        <taxon>Bacteria</taxon>
        <taxon>Bacillati</taxon>
        <taxon>Bacillota</taxon>
        <taxon>Bacilli</taxon>
        <taxon>Bacillales</taxon>
        <taxon>Paenibacillaceae</taxon>
        <taxon>Paenibacillus</taxon>
    </lineage>
</organism>
<dbReference type="InterPro" id="IPR050627">
    <property type="entry name" value="Nitroreductase/BluB"/>
</dbReference>
<comment type="cofactor">
    <cofactor evidence="1">
        <name>FMN</name>
        <dbReference type="ChEBI" id="CHEBI:58210"/>
    </cofactor>
</comment>
<dbReference type="PANTHER" id="PTHR23026">
    <property type="entry name" value="NADPH NITROREDUCTASE"/>
    <property type="match status" value="1"/>
</dbReference>
<keyword evidence="6" id="KW-0560">Oxidoreductase</keyword>
<keyword evidence="3" id="KW-0285">Flavoprotein</keyword>
<evidence type="ECO:0000256" key="5">
    <source>
        <dbReference type="ARBA" id="ARBA00022857"/>
    </source>
</evidence>